<gene>
    <name evidence="2" type="ORF">A4U43_C04F22140</name>
</gene>
<dbReference type="Proteomes" id="UP000243459">
    <property type="component" value="Chromosome 4"/>
</dbReference>
<evidence type="ECO:0000313" key="3">
    <source>
        <dbReference type="Proteomes" id="UP000243459"/>
    </source>
</evidence>
<sequence length="184" mass="20035">MPSLNPKADAYKHLYISRNPDGSLTRNYLFPFTPPATDQSFPVLHARTSPPTRTINPPYRILLPKNPRQTPPRELPTSSTSTGRPLYPLQPAIAPVHDFTGLALRRPACSRPSSSNTARPPVAPASPPATTTRLDALLCCLRPARPVAERHGDSLVCPHGQQLPGNIAYHLSLSVMARPFDTAP</sequence>
<keyword evidence="3" id="KW-1185">Reference proteome</keyword>
<dbReference type="AlphaFoldDB" id="A0A5P1F2W3"/>
<name>A0A5P1F2W3_ASPOF</name>
<dbReference type="Gramene" id="ONK72695">
    <property type="protein sequence ID" value="ONK72695"/>
    <property type="gene ID" value="A4U43_C04F22140"/>
</dbReference>
<feature type="region of interest" description="Disordered" evidence="1">
    <location>
        <begin position="48"/>
        <end position="85"/>
    </location>
</feature>
<evidence type="ECO:0000256" key="1">
    <source>
        <dbReference type="SAM" id="MobiDB-lite"/>
    </source>
</evidence>
<evidence type="ECO:0000313" key="2">
    <source>
        <dbReference type="EMBL" id="ONK72695.1"/>
    </source>
</evidence>
<organism evidence="2 3">
    <name type="scientific">Asparagus officinalis</name>
    <name type="common">Garden asparagus</name>
    <dbReference type="NCBI Taxonomy" id="4686"/>
    <lineage>
        <taxon>Eukaryota</taxon>
        <taxon>Viridiplantae</taxon>
        <taxon>Streptophyta</taxon>
        <taxon>Embryophyta</taxon>
        <taxon>Tracheophyta</taxon>
        <taxon>Spermatophyta</taxon>
        <taxon>Magnoliopsida</taxon>
        <taxon>Liliopsida</taxon>
        <taxon>Asparagales</taxon>
        <taxon>Asparagaceae</taxon>
        <taxon>Asparagoideae</taxon>
        <taxon>Asparagus</taxon>
    </lineage>
</organism>
<proteinExistence type="predicted"/>
<accession>A0A5P1F2W3</accession>
<dbReference type="EMBL" id="CM007384">
    <property type="protein sequence ID" value="ONK72695.1"/>
    <property type="molecule type" value="Genomic_DNA"/>
</dbReference>
<reference evidence="3" key="1">
    <citation type="journal article" date="2017" name="Nat. Commun.">
        <title>The asparagus genome sheds light on the origin and evolution of a young Y chromosome.</title>
        <authorList>
            <person name="Harkess A."/>
            <person name="Zhou J."/>
            <person name="Xu C."/>
            <person name="Bowers J.E."/>
            <person name="Van der Hulst R."/>
            <person name="Ayyampalayam S."/>
            <person name="Mercati F."/>
            <person name="Riccardi P."/>
            <person name="McKain M.R."/>
            <person name="Kakrana A."/>
            <person name="Tang H."/>
            <person name="Ray J."/>
            <person name="Groenendijk J."/>
            <person name="Arikit S."/>
            <person name="Mathioni S.M."/>
            <person name="Nakano M."/>
            <person name="Shan H."/>
            <person name="Telgmann-Rauber A."/>
            <person name="Kanno A."/>
            <person name="Yue Z."/>
            <person name="Chen H."/>
            <person name="Li W."/>
            <person name="Chen Y."/>
            <person name="Xu X."/>
            <person name="Zhang Y."/>
            <person name="Luo S."/>
            <person name="Chen H."/>
            <person name="Gao J."/>
            <person name="Mao Z."/>
            <person name="Pires J.C."/>
            <person name="Luo M."/>
            <person name="Kudrna D."/>
            <person name="Wing R.A."/>
            <person name="Meyers B.C."/>
            <person name="Yi K."/>
            <person name="Kong H."/>
            <person name="Lavrijsen P."/>
            <person name="Sunseri F."/>
            <person name="Falavigna A."/>
            <person name="Ye Y."/>
            <person name="Leebens-Mack J.H."/>
            <person name="Chen G."/>
        </authorList>
    </citation>
    <scope>NUCLEOTIDE SEQUENCE [LARGE SCALE GENOMIC DNA]</scope>
    <source>
        <strain evidence="3">cv. DH0086</strain>
    </source>
</reference>
<protein>
    <submittedName>
        <fullName evidence="2">Uncharacterized protein</fullName>
    </submittedName>
</protein>
<feature type="region of interest" description="Disordered" evidence="1">
    <location>
        <begin position="106"/>
        <end position="129"/>
    </location>
</feature>